<evidence type="ECO:0000256" key="4">
    <source>
        <dbReference type="ARBA" id="ARBA00010617"/>
    </source>
</evidence>
<keyword evidence="10" id="KW-0408">Iron</keyword>
<dbReference type="Pfam" id="PF00067">
    <property type="entry name" value="p450"/>
    <property type="match status" value="1"/>
</dbReference>
<dbReference type="InterPro" id="IPR036396">
    <property type="entry name" value="Cyt_P450_sf"/>
</dbReference>
<evidence type="ECO:0000256" key="5">
    <source>
        <dbReference type="ARBA" id="ARBA00022617"/>
    </source>
</evidence>
<evidence type="ECO:0000256" key="9">
    <source>
        <dbReference type="ARBA" id="ARBA00023002"/>
    </source>
</evidence>
<evidence type="ECO:0000313" key="17">
    <source>
        <dbReference type="Proteomes" id="UP001219518"/>
    </source>
</evidence>
<evidence type="ECO:0000313" key="16">
    <source>
        <dbReference type="EMBL" id="KAK3927753.1"/>
    </source>
</evidence>
<keyword evidence="9" id="KW-0560">Oxidoreductase</keyword>
<feature type="non-terminal residue" evidence="16">
    <location>
        <position position="520"/>
    </location>
</feature>
<comment type="subcellular location">
    <subcellularLocation>
        <location evidence="3">Endoplasmic reticulum membrane</location>
        <topology evidence="3">Peripheral membrane protein</topology>
    </subcellularLocation>
    <subcellularLocation>
        <location evidence="2">Microsome membrane</location>
        <topology evidence="2">Peripheral membrane protein</topology>
    </subcellularLocation>
</comment>
<dbReference type="GO" id="GO:0020037">
    <property type="term" value="F:heme binding"/>
    <property type="evidence" value="ECO:0007669"/>
    <property type="project" value="InterPro"/>
</dbReference>
<dbReference type="Proteomes" id="UP001219518">
    <property type="component" value="Unassembled WGS sequence"/>
</dbReference>
<dbReference type="GO" id="GO:0016705">
    <property type="term" value="F:oxidoreductase activity, acting on paired donors, with incorporation or reduction of molecular oxygen"/>
    <property type="evidence" value="ECO:0007669"/>
    <property type="project" value="InterPro"/>
</dbReference>
<evidence type="ECO:0000256" key="2">
    <source>
        <dbReference type="ARBA" id="ARBA00004174"/>
    </source>
</evidence>
<reference evidence="16" key="2">
    <citation type="journal article" date="2023" name="BMC Genomics">
        <title>Pest status, molecular evolution, and epigenetic factors derived from the genome assembly of Frankliniella fusca, a thysanopteran phytovirus vector.</title>
        <authorList>
            <person name="Catto M.A."/>
            <person name="Labadie P.E."/>
            <person name="Jacobson A.L."/>
            <person name="Kennedy G.G."/>
            <person name="Srinivasan R."/>
            <person name="Hunt B.G."/>
        </authorList>
    </citation>
    <scope>NUCLEOTIDE SEQUENCE</scope>
    <source>
        <strain evidence="16">PL_HMW_Pooled</strain>
    </source>
</reference>
<keyword evidence="15" id="KW-0732">Signal</keyword>
<keyword evidence="17" id="KW-1185">Reference proteome</keyword>
<dbReference type="AlphaFoldDB" id="A0AAE1LPX7"/>
<feature type="signal peptide" evidence="15">
    <location>
        <begin position="1"/>
        <end position="20"/>
    </location>
</feature>
<keyword evidence="11" id="KW-0503">Monooxygenase</keyword>
<feature type="region of interest" description="Disordered" evidence="13">
    <location>
        <begin position="468"/>
        <end position="487"/>
    </location>
</feature>
<accession>A0AAE1LPX7</accession>
<feature type="chain" id="PRO_5041911389" evidence="15">
    <location>
        <begin position="21"/>
        <end position="520"/>
    </location>
</feature>
<comment type="similarity">
    <text evidence="4">Belongs to the cytochrome P450 family.</text>
</comment>
<dbReference type="SUPFAM" id="SSF48264">
    <property type="entry name" value="Cytochrome P450"/>
    <property type="match status" value="1"/>
</dbReference>
<keyword evidence="5" id="KW-0349">Heme</keyword>
<dbReference type="CDD" id="cd20628">
    <property type="entry name" value="CYP4"/>
    <property type="match status" value="1"/>
</dbReference>
<sequence length="520" mass="57535">MPGLLVLLGGALLLLSLLQAFRNRRRNELIAKIPGFSVWVPLAGNALQIIVEVLRSRGDIVDVTTGHVKRYGPIYKMWSGHLPLILVSNPDDIEAVLTHPATADKGTNYGLLSPWLGDGLLLAGGQKWHSRRKLLSPAFSVRVLEQFVSLFNKHSAVLEAKLLARVGQPPFDITPLTSLCALDIIAETSMGVQIHAQTQEDSDFVRAVKTACHCFFVRQMYPWLRNETLLSFTSTGKKFAEAVGVLRGMTHRVINQRVSEINSNESEKTDETDDIGLKQRAVLLDHMLTFRGRGITDEDIKDEVSTFMFAGQDTTMTALCFALHLLSLHPNVQERVLAEVRDVVGEDGPVLPQHLAELKFLECVIKEALRLYPSVPAIVRDCKQEFTLPSGYTIPVGAQVGVSIINLHRSPALYPRPLEFDPDRFLNGDPAHRFAYIPFSASALRHDGDEDDPVAPGALLPVPAAEGQLQAEGRSGDRPRPQGRRPLFSGEALSAKTIQYSLLISFFLLVVVFVNKYFTQ</sequence>
<keyword evidence="7" id="KW-0256">Endoplasmic reticulum</keyword>
<evidence type="ECO:0000256" key="11">
    <source>
        <dbReference type="ARBA" id="ARBA00023033"/>
    </source>
</evidence>
<proteinExistence type="inferred from homology"/>
<dbReference type="Gene3D" id="1.10.630.10">
    <property type="entry name" value="Cytochrome P450"/>
    <property type="match status" value="1"/>
</dbReference>
<dbReference type="GO" id="GO:0005506">
    <property type="term" value="F:iron ion binding"/>
    <property type="evidence" value="ECO:0007669"/>
    <property type="project" value="InterPro"/>
</dbReference>
<keyword evidence="12 14" id="KW-0472">Membrane</keyword>
<evidence type="ECO:0000256" key="3">
    <source>
        <dbReference type="ARBA" id="ARBA00004406"/>
    </source>
</evidence>
<evidence type="ECO:0000256" key="6">
    <source>
        <dbReference type="ARBA" id="ARBA00022723"/>
    </source>
</evidence>
<evidence type="ECO:0000256" key="1">
    <source>
        <dbReference type="ARBA" id="ARBA00001971"/>
    </source>
</evidence>
<comment type="cofactor">
    <cofactor evidence="1">
        <name>heme</name>
        <dbReference type="ChEBI" id="CHEBI:30413"/>
    </cofactor>
</comment>
<reference evidence="16" key="1">
    <citation type="submission" date="2021-07" db="EMBL/GenBank/DDBJ databases">
        <authorList>
            <person name="Catto M.A."/>
            <person name="Jacobson A."/>
            <person name="Kennedy G."/>
            <person name="Labadie P."/>
            <person name="Hunt B.G."/>
            <person name="Srinivasan R."/>
        </authorList>
    </citation>
    <scope>NUCLEOTIDE SEQUENCE</scope>
    <source>
        <strain evidence="16">PL_HMW_Pooled</strain>
        <tissue evidence="16">Head</tissue>
    </source>
</reference>
<evidence type="ECO:0000256" key="7">
    <source>
        <dbReference type="ARBA" id="ARBA00022824"/>
    </source>
</evidence>
<evidence type="ECO:0000256" key="12">
    <source>
        <dbReference type="ARBA" id="ARBA00023136"/>
    </source>
</evidence>
<comment type="caution">
    <text evidence="16">The sequence shown here is derived from an EMBL/GenBank/DDBJ whole genome shotgun (WGS) entry which is preliminary data.</text>
</comment>
<evidence type="ECO:0000256" key="8">
    <source>
        <dbReference type="ARBA" id="ARBA00022848"/>
    </source>
</evidence>
<dbReference type="PRINTS" id="PR00463">
    <property type="entry name" value="EP450I"/>
</dbReference>
<keyword evidence="6" id="KW-0479">Metal-binding</keyword>
<gene>
    <name evidence="16" type="ORF">KUF71_016038</name>
</gene>
<dbReference type="InterPro" id="IPR002401">
    <property type="entry name" value="Cyt_P450_E_grp-I"/>
</dbReference>
<evidence type="ECO:0000256" key="10">
    <source>
        <dbReference type="ARBA" id="ARBA00023004"/>
    </source>
</evidence>
<organism evidence="16 17">
    <name type="scientific">Frankliniella fusca</name>
    <dbReference type="NCBI Taxonomy" id="407009"/>
    <lineage>
        <taxon>Eukaryota</taxon>
        <taxon>Metazoa</taxon>
        <taxon>Ecdysozoa</taxon>
        <taxon>Arthropoda</taxon>
        <taxon>Hexapoda</taxon>
        <taxon>Insecta</taxon>
        <taxon>Pterygota</taxon>
        <taxon>Neoptera</taxon>
        <taxon>Paraneoptera</taxon>
        <taxon>Thysanoptera</taxon>
        <taxon>Terebrantia</taxon>
        <taxon>Thripoidea</taxon>
        <taxon>Thripidae</taxon>
        <taxon>Frankliniella</taxon>
    </lineage>
</organism>
<dbReference type="GO" id="GO:0004497">
    <property type="term" value="F:monooxygenase activity"/>
    <property type="evidence" value="ECO:0007669"/>
    <property type="project" value="UniProtKB-KW"/>
</dbReference>
<name>A0AAE1LPX7_9NEOP</name>
<feature type="transmembrane region" description="Helical" evidence="14">
    <location>
        <begin position="498"/>
        <end position="518"/>
    </location>
</feature>
<dbReference type="PANTHER" id="PTHR24291:SF189">
    <property type="entry name" value="CYTOCHROME P450 4C3-RELATED"/>
    <property type="match status" value="1"/>
</dbReference>
<dbReference type="PANTHER" id="PTHR24291">
    <property type="entry name" value="CYTOCHROME P450 FAMILY 4"/>
    <property type="match status" value="1"/>
</dbReference>
<evidence type="ECO:0000256" key="14">
    <source>
        <dbReference type="SAM" id="Phobius"/>
    </source>
</evidence>
<keyword evidence="14" id="KW-0812">Transmembrane</keyword>
<dbReference type="GO" id="GO:0005789">
    <property type="term" value="C:endoplasmic reticulum membrane"/>
    <property type="evidence" value="ECO:0007669"/>
    <property type="project" value="UniProtKB-SubCell"/>
</dbReference>
<evidence type="ECO:0000256" key="13">
    <source>
        <dbReference type="SAM" id="MobiDB-lite"/>
    </source>
</evidence>
<dbReference type="EMBL" id="JAHWGI010001300">
    <property type="protein sequence ID" value="KAK3927753.1"/>
    <property type="molecule type" value="Genomic_DNA"/>
</dbReference>
<dbReference type="InterPro" id="IPR050196">
    <property type="entry name" value="Cytochrome_P450_Monoox"/>
</dbReference>
<dbReference type="PRINTS" id="PR00385">
    <property type="entry name" value="P450"/>
</dbReference>
<evidence type="ECO:0000256" key="15">
    <source>
        <dbReference type="SAM" id="SignalP"/>
    </source>
</evidence>
<protein>
    <submittedName>
        <fullName evidence="16">Cytochrome P450 4C1</fullName>
    </submittedName>
</protein>
<keyword evidence="8" id="KW-0492">Microsome</keyword>
<keyword evidence="14" id="KW-1133">Transmembrane helix</keyword>
<dbReference type="InterPro" id="IPR001128">
    <property type="entry name" value="Cyt_P450"/>
</dbReference>